<dbReference type="PROSITE" id="PS00062">
    <property type="entry name" value="ALDOKETO_REDUCTASE_2"/>
    <property type="match status" value="1"/>
</dbReference>
<dbReference type="InterPro" id="IPR023210">
    <property type="entry name" value="NADP_OxRdtase_dom"/>
</dbReference>
<dbReference type="InterPro" id="IPR018170">
    <property type="entry name" value="Aldo/ket_reductase_CS"/>
</dbReference>
<reference evidence="3" key="1">
    <citation type="submission" date="2024-02" db="EMBL/GenBank/DDBJ databases">
        <authorList>
            <consortium name="ELIXIR-Norway"/>
            <consortium name="Elixir Norway"/>
        </authorList>
    </citation>
    <scope>NUCLEOTIDE SEQUENCE</scope>
</reference>
<proteinExistence type="predicted"/>
<dbReference type="SUPFAM" id="SSF51430">
    <property type="entry name" value="NAD(P)-linked oxidoreductase"/>
    <property type="match status" value="1"/>
</dbReference>
<name>A0ABP0U7J5_9BRYO</name>
<evidence type="ECO:0000313" key="4">
    <source>
        <dbReference type="Proteomes" id="UP001497512"/>
    </source>
</evidence>
<evidence type="ECO:0000259" key="2">
    <source>
        <dbReference type="Pfam" id="PF00248"/>
    </source>
</evidence>
<dbReference type="EMBL" id="OZ019894">
    <property type="protein sequence ID" value="CAK9214861.1"/>
    <property type="molecule type" value="Genomic_DNA"/>
</dbReference>
<sequence length="400" mass="44223">MEGKRECFTLNTGARIPAVGLGTWQADGASCQAAVATALEVGYRHLDCAHLYGNETDVGQALSEALNGGVPGLEREDVFVTSKLWCTSNTPKRIGRAVEISLKNLGLQYLDLYLMHWPVFSPLGDATDPPSHRSEELMKPLPRRMEATWRAMEELVRKGLVRAIGLSNFNIAQMEEILSYAKIVPAVNQVELHPFWRQDKVVQFCQSRGIHLSAHTPLGVPGGRDSGYASSSEDEVESPAASIVYSRSRSVHAPMLKSSVVADIAVRLGRTPAQVILRWGVQRGTSVLPRSLRSDHIKANFDILNWSLSESDWMKINTLEPQLRLVDGNHSYLSEIGPLQAVAETDVESISETDVESIPETEIEVISEPEMESIPETESEPISELETKAEAEHELNTRLY</sequence>
<feature type="domain" description="NADP-dependent oxidoreductase" evidence="2">
    <location>
        <begin position="19"/>
        <end position="319"/>
    </location>
</feature>
<dbReference type="PRINTS" id="PR00069">
    <property type="entry name" value="ALDKETRDTASE"/>
</dbReference>
<protein>
    <recommendedName>
        <fullName evidence="2">NADP-dependent oxidoreductase domain-containing protein</fullName>
    </recommendedName>
</protein>
<accession>A0ABP0U7J5</accession>
<dbReference type="Proteomes" id="UP001497512">
    <property type="component" value="Chromosome 2"/>
</dbReference>
<dbReference type="InterPro" id="IPR020471">
    <property type="entry name" value="AKR"/>
</dbReference>
<gene>
    <name evidence="3" type="ORF">CSSPTR1EN2_LOCUS12443</name>
</gene>
<feature type="compositionally biased region" description="Acidic residues" evidence="1">
    <location>
        <begin position="367"/>
        <end position="383"/>
    </location>
</feature>
<dbReference type="Gene3D" id="3.20.20.100">
    <property type="entry name" value="NADP-dependent oxidoreductase domain"/>
    <property type="match status" value="1"/>
</dbReference>
<feature type="compositionally biased region" description="Basic and acidic residues" evidence="1">
    <location>
        <begin position="385"/>
        <end position="400"/>
    </location>
</feature>
<evidence type="ECO:0000313" key="3">
    <source>
        <dbReference type="EMBL" id="CAK9214861.1"/>
    </source>
</evidence>
<dbReference type="Pfam" id="PF00248">
    <property type="entry name" value="Aldo_ket_red"/>
    <property type="match status" value="1"/>
</dbReference>
<dbReference type="PROSITE" id="PS00798">
    <property type="entry name" value="ALDOKETO_REDUCTASE_1"/>
    <property type="match status" value="1"/>
</dbReference>
<keyword evidence="4" id="KW-1185">Reference proteome</keyword>
<evidence type="ECO:0000256" key="1">
    <source>
        <dbReference type="SAM" id="MobiDB-lite"/>
    </source>
</evidence>
<dbReference type="InterPro" id="IPR036812">
    <property type="entry name" value="NAD(P)_OxRdtase_dom_sf"/>
</dbReference>
<dbReference type="PANTHER" id="PTHR11732">
    <property type="entry name" value="ALDO/KETO REDUCTASE"/>
    <property type="match status" value="1"/>
</dbReference>
<feature type="region of interest" description="Disordered" evidence="1">
    <location>
        <begin position="367"/>
        <end position="400"/>
    </location>
</feature>
<organism evidence="3 4">
    <name type="scientific">Sphagnum troendelagicum</name>
    <dbReference type="NCBI Taxonomy" id="128251"/>
    <lineage>
        <taxon>Eukaryota</taxon>
        <taxon>Viridiplantae</taxon>
        <taxon>Streptophyta</taxon>
        <taxon>Embryophyta</taxon>
        <taxon>Bryophyta</taxon>
        <taxon>Sphagnophytina</taxon>
        <taxon>Sphagnopsida</taxon>
        <taxon>Sphagnales</taxon>
        <taxon>Sphagnaceae</taxon>
        <taxon>Sphagnum</taxon>
    </lineage>
</organism>